<sequence>MNEHEQPLKSASADTFPNVPPAEVANPSDFIQKVEEAITERHAPGLPKLSIEIFFTSHQTKKMPNR</sequence>
<protein>
    <submittedName>
        <fullName evidence="2">Uncharacterized protein</fullName>
    </submittedName>
</protein>
<name>A0A1G2KYW5_9BACT</name>
<comment type="caution">
    <text evidence="2">The sequence shown here is derived from an EMBL/GenBank/DDBJ whole genome shotgun (WGS) entry which is preliminary data.</text>
</comment>
<feature type="region of interest" description="Disordered" evidence="1">
    <location>
        <begin position="1"/>
        <end position="24"/>
    </location>
</feature>
<evidence type="ECO:0000313" key="3">
    <source>
        <dbReference type="Proteomes" id="UP000177811"/>
    </source>
</evidence>
<dbReference type="EMBL" id="MHQL01000010">
    <property type="protein sequence ID" value="OHA03671.1"/>
    <property type="molecule type" value="Genomic_DNA"/>
</dbReference>
<reference evidence="2 3" key="1">
    <citation type="journal article" date="2016" name="Nat. Commun.">
        <title>Thousands of microbial genomes shed light on interconnected biogeochemical processes in an aquifer system.</title>
        <authorList>
            <person name="Anantharaman K."/>
            <person name="Brown C.T."/>
            <person name="Hug L.A."/>
            <person name="Sharon I."/>
            <person name="Castelle C.J."/>
            <person name="Probst A.J."/>
            <person name="Thomas B.C."/>
            <person name="Singh A."/>
            <person name="Wilkins M.J."/>
            <person name="Karaoz U."/>
            <person name="Brodie E.L."/>
            <person name="Williams K.H."/>
            <person name="Hubbard S.S."/>
            <person name="Banfield J.F."/>
        </authorList>
    </citation>
    <scope>NUCLEOTIDE SEQUENCE [LARGE SCALE GENOMIC DNA]</scope>
</reference>
<accession>A0A1G2KYW5</accession>
<dbReference type="AlphaFoldDB" id="A0A1G2KYW5"/>
<gene>
    <name evidence="2" type="ORF">A3C16_03470</name>
</gene>
<evidence type="ECO:0000313" key="2">
    <source>
        <dbReference type="EMBL" id="OHA03671.1"/>
    </source>
</evidence>
<proteinExistence type="predicted"/>
<dbReference type="Proteomes" id="UP000177811">
    <property type="component" value="Unassembled WGS sequence"/>
</dbReference>
<organism evidence="2 3">
    <name type="scientific">Candidatus Sungbacteria bacterium RIFCSPHIGHO2_02_FULL_51_29</name>
    <dbReference type="NCBI Taxonomy" id="1802273"/>
    <lineage>
        <taxon>Bacteria</taxon>
        <taxon>Candidatus Sungiibacteriota</taxon>
    </lineage>
</organism>
<evidence type="ECO:0000256" key="1">
    <source>
        <dbReference type="SAM" id="MobiDB-lite"/>
    </source>
</evidence>